<keyword evidence="3" id="KW-1185">Reference proteome</keyword>
<gene>
    <name evidence="2" type="ORF">JCM31826_01600</name>
</gene>
<dbReference type="InterPro" id="IPR003018">
    <property type="entry name" value="GAF"/>
</dbReference>
<organism evidence="2 3">
    <name type="scientific">Thermaurantimonas aggregans</name>
    <dbReference type="NCBI Taxonomy" id="2173829"/>
    <lineage>
        <taxon>Bacteria</taxon>
        <taxon>Pseudomonadati</taxon>
        <taxon>Bacteroidota</taxon>
        <taxon>Flavobacteriia</taxon>
        <taxon>Flavobacteriales</taxon>
        <taxon>Schleiferiaceae</taxon>
        <taxon>Thermaurantimonas</taxon>
    </lineage>
</organism>
<name>A0A401XI57_9FLAO</name>
<dbReference type="Proteomes" id="UP000286715">
    <property type="component" value="Unassembled WGS sequence"/>
</dbReference>
<dbReference type="SMART" id="SM00065">
    <property type="entry name" value="GAF"/>
    <property type="match status" value="1"/>
</dbReference>
<feature type="domain" description="GAF" evidence="1">
    <location>
        <begin position="17"/>
        <end position="159"/>
    </location>
</feature>
<evidence type="ECO:0000313" key="2">
    <source>
        <dbReference type="EMBL" id="GCD76678.1"/>
    </source>
</evidence>
<proteinExistence type="predicted"/>
<dbReference type="Pfam" id="PF01590">
    <property type="entry name" value="GAF"/>
    <property type="match status" value="1"/>
</dbReference>
<dbReference type="EMBL" id="BHZE01000001">
    <property type="protein sequence ID" value="GCD76678.1"/>
    <property type="molecule type" value="Genomic_DNA"/>
</dbReference>
<protein>
    <submittedName>
        <fullName evidence="2">GAF domain containing protein</fullName>
    </submittedName>
</protein>
<sequence>MKETFEQIKNRISALLDSENTAEERLLEVCKVINSSLPHMDWVGFYFMNDEKQVLELGPFVGEPTDHTVIPYGRGICGQVAVSGTTLNVADVSQSDNYLACSLATKSEIVIPLNDGAGKLIGQLDIDSHVLNRFDDETSAFLEEICQLISQKVYTSQSV</sequence>
<evidence type="ECO:0000259" key="1">
    <source>
        <dbReference type="SMART" id="SM00065"/>
    </source>
</evidence>
<dbReference type="RefSeq" id="WP_124396752.1">
    <property type="nucleotide sequence ID" value="NZ_BHZE01000001.1"/>
</dbReference>
<dbReference type="AlphaFoldDB" id="A0A401XI57"/>
<dbReference type="InterPro" id="IPR029016">
    <property type="entry name" value="GAF-like_dom_sf"/>
</dbReference>
<dbReference type="Gene3D" id="3.30.450.40">
    <property type="match status" value="1"/>
</dbReference>
<dbReference type="SUPFAM" id="SSF55781">
    <property type="entry name" value="GAF domain-like"/>
    <property type="match status" value="1"/>
</dbReference>
<reference evidence="2 3" key="1">
    <citation type="submission" date="2018-11" db="EMBL/GenBank/DDBJ databases">
        <title>Schleiferia aggregans sp. nov., a moderately thermophilic heterotrophic bacterium isolated from microbial mats at a terrestrial hot spring.</title>
        <authorList>
            <person name="Iino T."/>
            <person name="Ohkuma M."/>
            <person name="Haruta S."/>
        </authorList>
    </citation>
    <scope>NUCLEOTIDE SEQUENCE [LARGE SCALE GENOMIC DNA]</scope>
    <source>
        <strain evidence="2 3">LA</strain>
    </source>
</reference>
<dbReference type="OrthoDB" id="9796252at2"/>
<evidence type="ECO:0000313" key="3">
    <source>
        <dbReference type="Proteomes" id="UP000286715"/>
    </source>
</evidence>
<comment type="caution">
    <text evidence="2">The sequence shown here is derived from an EMBL/GenBank/DDBJ whole genome shotgun (WGS) entry which is preliminary data.</text>
</comment>
<accession>A0A401XI57</accession>